<sequence length="287" mass="32571">MNNVLITGEFYDQKSFFSLGGAATAVWIFTNVIGNVFELDLVNNYKWLGLFLSIFIAFLGSYKIKKIDVVSGTLTIFNGFLIFVAASGINAINHGVTGNSNINEQSATLLKFLDKEIWWKPTEMTQEIIMLQAQKDSIINQNNVKIKYLLDSCSRNYKNVNQSINKDSIDFNASKIKSLEKEVAELRKSKRELDSYNNQKEIPEVAKVDTSEFLSNAREDLINQIINFQNSKIELEKNVNMYLDAGTLNPGSQIQALREMNIKILSLKSGLDKSDKEIQRILDKLNY</sequence>
<keyword evidence="4" id="KW-1185">Reference proteome</keyword>
<keyword evidence="1" id="KW-0175">Coiled coil</keyword>
<protein>
    <recommendedName>
        <fullName evidence="5">Gliding motility-associated protein GldL</fullName>
    </recommendedName>
</protein>
<reference evidence="3 4" key="1">
    <citation type="submission" date="2020-03" db="EMBL/GenBank/DDBJ databases">
        <title>Cyclobacterium plantarum sp. nov., a marine bacterium isolated from a coastal-marine wetland.</title>
        <authorList>
            <person name="Sanchez-Porro C."/>
            <person name="Ventosa A."/>
            <person name="Amoozegar M."/>
        </authorList>
    </citation>
    <scope>NUCLEOTIDE SEQUENCE [LARGE SCALE GENOMIC DNA]</scope>
    <source>
        <strain evidence="3 4">GBPx2</strain>
    </source>
</reference>
<dbReference type="RefSeq" id="WP_166147186.1">
    <property type="nucleotide sequence ID" value="NZ_JAANYN010000004.1"/>
</dbReference>
<keyword evidence="2" id="KW-1133">Transmembrane helix</keyword>
<evidence type="ECO:0008006" key="5">
    <source>
        <dbReference type="Google" id="ProtNLM"/>
    </source>
</evidence>
<accession>A0ABX0H6S2</accession>
<feature type="transmembrane region" description="Helical" evidence="2">
    <location>
        <begin position="45"/>
        <end position="62"/>
    </location>
</feature>
<organism evidence="3 4">
    <name type="scientific">Cyclobacterium plantarum</name>
    <dbReference type="NCBI Taxonomy" id="2716263"/>
    <lineage>
        <taxon>Bacteria</taxon>
        <taxon>Pseudomonadati</taxon>
        <taxon>Bacteroidota</taxon>
        <taxon>Cytophagia</taxon>
        <taxon>Cytophagales</taxon>
        <taxon>Cyclobacteriaceae</taxon>
        <taxon>Cyclobacterium</taxon>
    </lineage>
</organism>
<name>A0ABX0H6S2_9BACT</name>
<evidence type="ECO:0000256" key="2">
    <source>
        <dbReference type="SAM" id="Phobius"/>
    </source>
</evidence>
<keyword evidence="2" id="KW-0812">Transmembrane</keyword>
<feature type="transmembrane region" description="Helical" evidence="2">
    <location>
        <begin position="16"/>
        <end position="33"/>
    </location>
</feature>
<keyword evidence="2" id="KW-0472">Membrane</keyword>
<feature type="coiled-coil region" evidence="1">
    <location>
        <begin position="169"/>
        <end position="238"/>
    </location>
</feature>
<evidence type="ECO:0000256" key="1">
    <source>
        <dbReference type="SAM" id="Coils"/>
    </source>
</evidence>
<proteinExistence type="predicted"/>
<dbReference type="EMBL" id="JAANYN010000004">
    <property type="protein sequence ID" value="NHE57570.1"/>
    <property type="molecule type" value="Genomic_DNA"/>
</dbReference>
<evidence type="ECO:0000313" key="3">
    <source>
        <dbReference type="EMBL" id="NHE57570.1"/>
    </source>
</evidence>
<comment type="caution">
    <text evidence="3">The sequence shown here is derived from an EMBL/GenBank/DDBJ whole genome shotgun (WGS) entry which is preliminary data.</text>
</comment>
<gene>
    <name evidence="3" type="ORF">G9Q97_12190</name>
</gene>
<evidence type="ECO:0000313" key="4">
    <source>
        <dbReference type="Proteomes" id="UP000649799"/>
    </source>
</evidence>
<dbReference type="Proteomes" id="UP000649799">
    <property type="component" value="Unassembled WGS sequence"/>
</dbReference>
<feature type="transmembrane region" description="Helical" evidence="2">
    <location>
        <begin position="69"/>
        <end position="92"/>
    </location>
</feature>